<name>A0A9D0ZIY4_9FIRM</name>
<keyword evidence="1 3" id="KW-0472">Membrane</keyword>
<dbReference type="PANTHER" id="PTHR47618">
    <property type="entry name" value="BIFUNCTIONAL OLIGORIBONUCLEASE AND PAP PHOSPHATASE NRNA"/>
    <property type="match status" value="1"/>
</dbReference>
<dbReference type="InterPro" id="IPR001667">
    <property type="entry name" value="DDH_dom"/>
</dbReference>
<dbReference type="InterPro" id="IPR014528">
    <property type="entry name" value="GdpP/PdeA"/>
</dbReference>
<reference evidence="6" key="2">
    <citation type="journal article" date="2021" name="PeerJ">
        <title>Extensive microbial diversity within the chicken gut microbiome revealed by metagenomics and culture.</title>
        <authorList>
            <person name="Gilroy R."/>
            <person name="Ravi A."/>
            <person name="Getino M."/>
            <person name="Pursley I."/>
            <person name="Horton D.L."/>
            <person name="Alikhan N.F."/>
            <person name="Baker D."/>
            <person name="Gharbi K."/>
            <person name="Hall N."/>
            <person name="Watson M."/>
            <person name="Adriaenssens E.M."/>
            <person name="Foster-Nyarko E."/>
            <person name="Jarju S."/>
            <person name="Secka A."/>
            <person name="Antonio M."/>
            <person name="Oren A."/>
            <person name="Chaudhuri R.R."/>
            <person name="La Ragione R."/>
            <person name="Hildebrand F."/>
            <person name="Pallen M.J."/>
        </authorList>
    </citation>
    <scope>NUCLEOTIDE SEQUENCE</scope>
    <source>
        <strain evidence="6">ChiSjej1B19-3389</strain>
    </source>
</reference>
<reference evidence="6" key="1">
    <citation type="submission" date="2020-10" db="EMBL/GenBank/DDBJ databases">
        <authorList>
            <person name="Gilroy R."/>
        </authorList>
    </citation>
    <scope>NUCLEOTIDE SEQUENCE</scope>
    <source>
        <strain evidence="6">ChiSjej1B19-3389</strain>
    </source>
</reference>
<comment type="catalytic activity">
    <reaction evidence="1">
        <text>3',3'-c-di-AMP + H2O = 5'-O-phosphonoadenylyl-(3'-&gt;5')-adenosine + H(+)</text>
        <dbReference type="Rhea" id="RHEA:54420"/>
        <dbReference type="ChEBI" id="CHEBI:15377"/>
        <dbReference type="ChEBI" id="CHEBI:15378"/>
        <dbReference type="ChEBI" id="CHEBI:71500"/>
        <dbReference type="ChEBI" id="CHEBI:138171"/>
    </reaction>
</comment>
<evidence type="ECO:0000259" key="5">
    <source>
        <dbReference type="Pfam" id="PF02272"/>
    </source>
</evidence>
<keyword evidence="3" id="KW-1133">Transmembrane helix</keyword>
<dbReference type="Pfam" id="PF24898">
    <property type="entry name" value="GGDEF_GdpP"/>
    <property type="match status" value="1"/>
</dbReference>
<feature type="domain" description="DDH" evidence="4">
    <location>
        <begin position="340"/>
        <end position="493"/>
    </location>
</feature>
<comment type="similarity">
    <text evidence="1">Belongs to the GdpP/PdeA phosphodiesterase family.</text>
</comment>
<feature type="domain" description="DHHA1" evidence="5">
    <location>
        <begin position="568"/>
        <end position="641"/>
    </location>
</feature>
<evidence type="ECO:0000256" key="1">
    <source>
        <dbReference type="PIRNR" id="PIRNR026583"/>
    </source>
</evidence>
<feature type="binding site" evidence="2">
    <location>
        <position position="418"/>
    </location>
    <ligand>
        <name>Mn(2+)</name>
        <dbReference type="ChEBI" id="CHEBI:29035"/>
        <label>1</label>
    </ligand>
</feature>
<feature type="transmembrane region" description="Helical" evidence="3">
    <location>
        <begin position="5"/>
        <end position="25"/>
    </location>
</feature>
<protein>
    <recommendedName>
        <fullName evidence="1">Cyclic-di-AMP phosphodiesterase</fullName>
        <ecNumber evidence="1">3.1.4.-</ecNumber>
    </recommendedName>
</protein>
<dbReference type="FunFam" id="3.90.1640.10:FF:000002">
    <property type="entry name" value="Cyclic-di-AMP phosphodiesterase"/>
    <property type="match status" value="1"/>
</dbReference>
<organism evidence="6 7">
    <name type="scientific">Candidatus Scatavimonas merdigallinarum</name>
    <dbReference type="NCBI Taxonomy" id="2840914"/>
    <lineage>
        <taxon>Bacteria</taxon>
        <taxon>Bacillati</taxon>
        <taxon>Bacillota</taxon>
        <taxon>Clostridia</taxon>
        <taxon>Eubacteriales</taxon>
        <taxon>Oscillospiraceae</taxon>
        <taxon>Oscillospiraceae incertae sedis</taxon>
        <taxon>Candidatus Scatavimonas</taxon>
    </lineage>
</organism>
<feature type="binding site" evidence="2">
    <location>
        <position position="345"/>
    </location>
    <ligand>
        <name>Mn(2+)</name>
        <dbReference type="ChEBI" id="CHEBI:29035"/>
        <label>1</label>
    </ligand>
</feature>
<feature type="binding site" evidence="2">
    <location>
        <position position="496"/>
    </location>
    <ligand>
        <name>Mn(2+)</name>
        <dbReference type="ChEBI" id="CHEBI:29035"/>
        <label>2</label>
    </ligand>
</feature>
<dbReference type="AlphaFoldDB" id="A0A9D0ZIY4"/>
<dbReference type="Gene3D" id="3.30.450.20">
    <property type="entry name" value="PAS domain"/>
    <property type="match status" value="1"/>
</dbReference>
<comment type="caution">
    <text evidence="6">The sequence shown here is derived from an EMBL/GenBank/DDBJ whole genome shotgun (WGS) entry which is preliminary data.</text>
</comment>
<dbReference type="Gene3D" id="3.90.1640.10">
    <property type="entry name" value="inorganic pyrophosphatase (n-terminal core)"/>
    <property type="match status" value="1"/>
</dbReference>
<dbReference type="GO" id="GO:0003676">
    <property type="term" value="F:nucleic acid binding"/>
    <property type="evidence" value="ECO:0007669"/>
    <property type="project" value="UniProtKB-UniRule"/>
</dbReference>
<dbReference type="InterPro" id="IPR051319">
    <property type="entry name" value="Oligoribo/pAp-PDE_c-di-AMP_PDE"/>
</dbReference>
<dbReference type="InterPro" id="IPR038763">
    <property type="entry name" value="DHH_sf"/>
</dbReference>
<keyword evidence="2" id="KW-0479">Metal-binding</keyword>
<comment type="subcellular location">
    <subcellularLocation>
        <location evidence="1">Cell membrane</location>
    </subcellularLocation>
</comment>
<feature type="transmembrane region" description="Helical" evidence="3">
    <location>
        <begin position="31"/>
        <end position="52"/>
    </location>
</feature>
<keyword evidence="2" id="KW-0464">Manganese</keyword>
<dbReference type="Pfam" id="PF01368">
    <property type="entry name" value="DHH"/>
    <property type="match status" value="1"/>
</dbReference>
<dbReference type="PIRSF" id="PIRSF026583">
    <property type="entry name" value="YybT"/>
    <property type="match status" value="1"/>
</dbReference>
<dbReference type="GO" id="GO:0016787">
    <property type="term" value="F:hydrolase activity"/>
    <property type="evidence" value="ECO:0007669"/>
    <property type="project" value="UniProtKB-UniRule"/>
</dbReference>
<keyword evidence="1" id="KW-1003">Cell membrane</keyword>
<proteinExistence type="inferred from homology"/>
<feature type="binding site" evidence="2">
    <location>
        <position position="442"/>
    </location>
    <ligand>
        <name>Mn(2+)</name>
        <dbReference type="ChEBI" id="CHEBI:29035"/>
        <label>2</label>
    </ligand>
</feature>
<dbReference type="Proteomes" id="UP000886787">
    <property type="component" value="Unassembled WGS sequence"/>
</dbReference>
<dbReference type="GO" id="GO:0005886">
    <property type="term" value="C:plasma membrane"/>
    <property type="evidence" value="ECO:0007669"/>
    <property type="project" value="UniProtKB-SubCell"/>
</dbReference>
<evidence type="ECO:0000256" key="2">
    <source>
        <dbReference type="PIRSR" id="PIRSR026583-50"/>
    </source>
</evidence>
<dbReference type="InterPro" id="IPR003156">
    <property type="entry name" value="DHHA1_dom"/>
</dbReference>
<dbReference type="Pfam" id="PF02272">
    <property type="entry name" value="DHHA1"/>
    <property type="match status" value="1"/>
</dbReference>
<comment type="function">
    <text evidence="1">Has phosphodiesterase (PDE) activity against cyclic-di-AMP (c-di-AMP).</text>
</comment>
<dbReference type="EMBL" id="DVFW01000047">
    <property type="protein sequence ID" value="HIQ81390.1"/>
    <property type="molecule type" value="Genomic_DNA"/>
</dbReference>
<evidence type="ECO:0000313" key="6">
    <source>
        <dbReference type="EMBL" id="HIQ81390.1"/>
    </source>
</evidence>
<accession>A0A9D0ZIY4</accession>
<evidence type="ECO:0000259" key="4">
    <source>
        <dbReference type="Pfam" id="PF01368"/>
    </source>
</evidence>
<feature type="binding site" evidence="2">
    <location>
        <position position="418"/>
    </location>
    <ligand>
        <name>Mn(2+)</name>
        <dbReference type="ChEBI" id="CHEBI:29035"/>
        <label>2</label>
    </ligand>
</feature>
<dbReference type="SUPFAM" id="SSF64182">
    <property type="entry name" value="DHH phosphoesterases"/>
    <property type="match status" value="1"/>
</dbReference>
<dbReference type="GO" id="GO:0046872">
    <property type="term" value="F:metal ion binding"/>
    <property type="evidence" value="ECO:0007669"/>
    <property type="project" value="UniProtKB-KW"/>
</dbReference>
<dbReference type="Gene3D" id="3.10.310.30">
    <property type="match status" value="1"/>
</dbReference>
<dbReference type="PANTHER" id="PTHR47618:SF2">
    <property type="entry name" value="CYCLIC-DI-AMP PHOSPHODIESTERASE GDPP"/>
    <property type="match status" value="1"/>
</dbReference>
<evidence type="ECO:0000313" key="7">
    <source>
        <dbReference type="Proteomes" id="UP000886787"/>
    </source>
</evidence>
<comment type="cofactor">
    <cofactor evidence="2">
        <name>Mn(2+)</name>
        <dbReference type="ChEBI" id="CHEBI:29035"/>
    </cofactor>
    <text evidence="2">For phosphodiesterase activity, probably binds 2 Mn(2+) per subunit.</text>
</comment>
<feature type="binding site" evidence="2">
    <location>
        <position position="351"/>
    </location>
    <ligand>
        <name>Mn(2+)</name>
        <dbReference type="ChEBI" id="CHEBI:29035"/>
        <label>2</label>
    </ligand>
</feature>
<feature type="binding site" evidence="2">
    <location>
        <position position="349"/>
    </location>
    <ligand>
        <name>Mn(2+)</name>
        <dbReference type="ChEBI" id="CHEBI:29035"/>
        <label>1</label>
    </ligand>
</feature>
<gene>
    <name evidence="6" type="ORF">IAD32_08960</name>
</gene>
<evidence type="ECO:0000256" key="3">
    <source>
        <dbReference type="SAM" id="Phobius"/>
    </source>
</evidence>
<sequence>MKKKVWTLSPYFLIFSAAILGMAIYSFRWNIYIFYMEMVVAVVSIVLVFFNLKRFHHYTARVVKSAVSNIKGVNVHYLEKFSIPVVVAGSQGDVIWYNSKFKTRLCNGREPTGDFISQYIPGTTVDDILDTEGADVAYGDRRYTVLACSVTDGAILYFIDDTYYKNTALEYAESRPVVAMVVFDNREEFERDNDDEQNAHIVVTIENALQKWAAKYNALFKKVSGSRYMVLFEERDVRQLVEEKFKILQEIKSLKLTNNKEATISIGVGRGASSFKESELWARKALEMALGRGGDQAAVKTREAFRFFGGTSKGYEKLDKVRTRVIASSLSEQIKSSSHVLLMGHKNSDLDSVGAAIGLWSAITKALHKPAHVVVRQEQSLAKALIDNFLHAGYGNIFMEPGEAVHTVTDKTLLIVVDTHSPSFLESADIYQKCRQIVVIDHHRMMVNHITNSIVFFHEPYASSTAEMATELVQYMGDNVLTRMEAEALLSGIMLDTKNFVLKTGVRTFEAAAYLRQRGADTVEVKRLFSNSIDSYKAKYQLVSHAEIYHQCAIACADTVPSNVRVTAAQAADELLGLQDVKASFVVYPADGNINISARSLGDINVQLVMEQLGGGGHQTMAGAQIERDSIEHVKNQLMEIIDSLGQQ</sequence>
<keyword evidence="3" id="KW-0812">Transmembrane</keyword>
<dbReference type="EC" id="3.1.4.-" evidence="1"/>
<keyword evidence="1" id="KW-0378">Hydrolase</keyword>